<sequence length="360" mass="37903">MTRGTRLELRPQALAANARRARQWAGDANLLAMVKADAYGHGLTTAAAALAADVDGFGVAVTAEAIALREAGVQRPIWVMEGFFDADELAAGAALDLHWVVHAPWQIALLAAWHGAPVTVWLKLDTGMHRLGVTVEEAPATIEQLQALPQITLAGLVSHFACADRAQDDMSAAQLSATKELARVYRLPFSAANSAGLSRYPQARGAWVRPGICLYGATPREDHSAAELGLAVTQRLSARLIAIRDIDAGESVGYGAHWVAKVPSRIGVVAIGYGDGYPRHAPATTPVAVGGVRTHLAGRVSMDMLTINLTGLPQAAVGDEVELWGDTVSVDEVAQACGTISYALFCQITARVPRVVAGDA</sequence>
<dbReference type="Gene3D" id="2.40.37.10">
    <property type="entry name" value="Lyase, Ornithine Decarboxylase, Chain A, domain 1"/>
    <property type="match status" value="1"/>
</dbReference>
<feature type="active site" description="Proton acceptor; specific for L-alanine" evidence="4">
    <location>
        <position position="254"/>
    </location>
</feature>
<dbReference type="Gene3D" id="3.20.20.10">
    <property type="entry name" value="Alanine racemase"/>
    <property type="match status" value="1"/>
</dbReference>
<comment type="function">
    <text evidence="4">Catalyzes the interconversion of L-alanine and D-alanine. May also act on other amino acids.</text>
</comment>
<accession>A0ABV4ADU8</accession>
<dbReference type="RefSeq" id="WP_369454264.1">
    <property type="nucleotide sequence ID" value="NZ_JBGCUO010000001.1"/>
</dbReference>
<keyword evidence="2 4" id="KW-0663">Pyridoxal phosphate</keyword>
<feature type="active site" description="Proton acceptor; specific for D-alanine" evidence="4">
    <location>
        <position position="35"/>
    </location>
</feature>
<dbReference type="InterPro" id="IPR029066">
    <property type="entry name" value="PLP-binding_barrel"/>
</dbReference>
<comment type="similarity">
    <text evidence="4">Belongs to the alanine racemase family.</text>
</comment>
<dbReference type="InterPro" id="IPR009006">
    <property type="entry name" value="Ala_racemase/Decarboxylase_C"/>
</dbReference>
<dbReference type="HAMAP" id="MF_01201">
    <property type="entry name" value="Ala_racemase"/>
    <property type="match status" value="1"/>
</dbReference>
<dbReference type="Pfam" id="PF00842">
    <property type="entry name" value="Ala_racemase_C"/>
    <property type="match status" value="1"/>
</dbReference>
<comment type="pathway">
    <text evidence="4">Amino-acid biosynthesis; D-alanine biosynthesis; D-alanine from L-alanine: step 1/1.</text>
</comment>
<dbReference type="InterPro" id="IPR001608">
    <property type="entry name" value="Ala_racemase_N"/>
</dbReference>
<dbReference type="EC" id="5.1.1.1" evidence="4"/>
<dbReference type="PANTHER" id="PTHR30511">
    <property type="entry name" value="ALANINE RACEMASE"/>
    <property type="match status" value="1"/>
</dbReference>
<dbReference type="Proteomes" id="UP001562065">
    <property type="component" value="Unassembled WGS sequence"/>
</dbReference>
<dbReference type="EMBL" id="JBGCUO010000001">
    <property type="protein sequence ID" value="MEY1661026.1"/>
    <property type="molecule type" value="Genomic_DNA"/>
</dbReference>
<reference evidence="6 7" key="1">
    <citation type="submission" date="2024-07" db="EMBL/GenBank/DDBJ databases">
        <authorList>
            <person name="Ren Q."/>
        </authorList>
    </citation>
    <scope>NUCLEOTIDE SEQUENCE [LARGE SCALE GENOMIC DNA]</scope>
    <source>
        <strain evidence="6 7">REN37</strain>
    </source>
</reference>
<dbReference type="SUPFAM" id="SSF51419">
    <property type="entry name" value="PLP-binding barrel"/>
    <property type="match status" value="1"/>
</dbReference>
<dbReference type="SUPFAM" id="SSF50621">
    <property type="entry name" value="Alanine racemase C-terminal domain-like"/>
    <property type="match status" value="1"/>
</dbReference>
<dbReference type="InterPro" id="IPR011079">
    <property type="entry name" value="Ala_racemase_C"/>
</dbReference>
<keyword evidence="7" id="KW-1185">Reference proteome</keyword>
<evidence type="ECO:0000256" key="3">
    <source>
        <dbReference type="ARBA" id="ARBA00023235"/>
    </source>
</evidence>
<feature type="modified residue" description="N6-(pyridoxal phosphate)lysine" evidence="4">
    <location>
        <position position="35"/>
    </location>
</feature>
<dbReference type="InterPro" id="IPR000821">
    <property type="entry name" value="Ala_racemase"/>
</dbReference>
<dbReference type="PRINTS" id="PR00992">
    <property type="entry name" value="ALARACEMASE"/>
</dbReference>
<dbReference type="Pfam" id="PF01168">
    <property type="entry name" value="Ala_racemase_N"/>
    <property type="match status" value="1"/>
</dbReference>
<dbReference type="GO" id="GO:0008784">
    <property type="term" value="F:alanine racemase activity"/>
    <property type="evidence" value="ECO:0007669"/>
    <property type="project" value="UniProtKB-EC"/>
</dbReference>
<name>A0ABV4ADU8_9GAMM</name>
<evidence type="ECO:0000313" key="7">
    <source>
        <dbReference type="Proteomes" id="UP001562065"/>
    </source>
</evidence>
<proteinExistence type="inferred from homology"/>
<evidence type="ECO:0000256" key="1">
    <source>
        <dbReference type="ARBA" id="ARBA00001933"/>
    </source>
</evidence>
<protein>
    <recommendedName>
        <fullName evidence="4">Alanine racemase</fullName>
        <ecNumber evidence="4">5.1.1.1</ecNumber>
    </recommendedName>
</protein>
<feature type="domain" description="Alanine racemase C-terminal" evidence="5">
    <location>
        <begin position="231"/>
        <end position="357"/>
    </location>
</feature>
<evidence type="ECO:0000259" key="5">
    <source>
        <dbReference type="SMART" id="SM01005"/>
    </source>
</evidence>
<comment type="cofactor">
    <cofactor evidence="1 4">
        <name>pyridoxal 5'-phosphate</name>
        <dbReference type="ChEBI" id="CHEBI:597326"/>
    </cofactor>
</comment>
<comment type="catalytic activity">
    <reaction evidence="4">
        <text>L-alanine = D-alanine</text>
        <dbReference type="Rhea" id="RHEA:20249"/>
        <dbReference type="ChEBI" id="CHEBI:57416"/>
        <dbReference type="ChEBI" id="CHEBI:57972"/>
        <dbReference type="EC" id="5.1.1.1"/>
    </reaction>
</comment>
<evidence type="ECO:0000256" key="4">
    <source>
        <dbReference type="HAMAP-Rule" id="MF_01201"/>
    </source>
</evidence>
<organism evidence="6 7">
    <name type="scientific">Isoalcanivorax beigongshangi</name>
    <dbReference type="NCBI Taxonomy" id="3238810"/>
    <lineage>
        <taxon>Bacteria</taxon>
        <taxon>Pseudomonadati</taxon>
        <taxon>Pseudomonadota</taxon>
        <taxon>Gammaproteobacteria</taxon>
        <taxon>Oceanospirillales</taxon>
        <taxon>Alcanivoracaceae</taxon>
        <taxon>Isoalcanivorax</taxon>
    </lineage>
</organism>
<keyword evidence="3 4" id="KW-0413">Isomerase</keyword>
<gene>
    <name evidence="6" type="primary">alr</name>
    <name evidence="6" type="ORF">AB5I84_02565</name>
</gene>
<evidence type="ECO:0000256" key="2">
    <source>
        <dbReference type="ARBA" id="ARBA00022898"/>
    </source>
</evidence>
<evidence type="ECO:0000313" key="6">
    <source>
        <dbReference type="EMBL" id="MEY1661026.1"/>
    </source>
</evidence>
<dbReference type="PANTHER" id="PTHR30511:SF0">
    <property type="entry name" value="ALANINE RACEMASE, CATABOLIC-RELATED"/>
    <property type="match status" value="1"/>
</dbReference>
<feature type="binding site" evidence="4">
    <location>
        <position position="130"/>
    </location>
    <ligand>
        <name>substrate</name>
    </ligand>
</feature>
<dbReference type="NCBIfam" id="TIGR00492">
    <property type="entry name" value="alr"/>
    <property type="match status" value="1"/>
</dbReference>
<feature type="binding site" evidence="4">
    <location>
        <position position="302"/>
    </location>
    <ligand>
        <name>substrate</name>
    </ligand>
</feature>
<comment type="caution">
    <text evidence="6">The sequence shown here is derived from an EMBL/GenBank/DDBJ whole genome shotgun (WGS) entry which is preliminary data.</text>
</comment>
<dbReference type="SMART" id="SM01005">
    <property type="entry name" value="Ala_racemase_C"/>
    <property type="match status" value="1"/>
</dbReference>